<comment type="caution">
    <text evidence="1">The sequence shown here is derived from an EMBL/GenBank/DDBJ whole genome shotgun (WGS) entry which is preliminary data.</text>
</comment>
<keyword evidence="2" id="KW-1185">Reference proteome</keyword>
<accession>U3ASQ9</accession>
<dbReference type="Proteomes" id="UP000016567">
    <property type="component" value="Unassembled WGS sequence"/>
</dbReference>
<evidence type="ECO:0000313" key="2">
    <source>
        <dbReference type="Proteomes" id="UP000016567"/>
    </source>
</evidence>
<gene>
    <name evidence="1" type="ORF">VAZ01S_040_00360</name>
</gene>
<dbReference type="SUPFAM" id="SSF56784">
    <property type="entry name" value="HAD-like"/>
    <property type="match status" value="1"/>
</dbReference>
<protein>
    <recommendedName>
        <fullName evidence="3">Sucrose phosphatase-like domain-containing protein</fullName>
    </recommendedName>
</protein>
<dbReference type="AlphaFoldDB" id="U3ASQ9"/>
<dbReference type="Pfam" id="PF08282">
    <property type="entry name" value="Hydrolase_3"/>
    <property type="match status" value="1"/>
</dbReference>
<reference evidence="1 2" key="1">
    <citation type="submission" date="2013-09" db="EMBL/GenBank/DDBJ databases">
        <title>Whole genome shotgun sequence of Vibrio azureus NBRC 104587.</title>
        <authorList>
            <person name="Isaki S."/>
            <person name="Hosoyama A."/>
            <person name="Numata M."/>
            <person name="Hashimoto M."/>
            <person name="Hosoyama Y."/>
            <person name="Tsuchikane K."/>
            <person name="Noguchi M."/>
            <person name="Hirakata S."/>
            <person name="Ichikawa N."/>
            <person name="Ohji S."/>
            <person name="Yamazoe A."/>
            <person name="Fujita N."/>
        </authorList>
    </citation>
    <scope>NUCLEOTIDE SEQUENCE [LARGE SCALE GENOMIC DNA]</scope>
    <source>
        <strain evidence="1 2">NBRC 104587</strain>
    </source>
</reference>
<dbReference type="PIRSF" id="PIRSF030802">
    <property type="entry name" value="UCP030802"/>
    <property type="match status" value="1"/>
</dbReference>
<dbReference type="Gene3D" id="3.40.50.1000">
    <property type="entry name" value="HAD superfamily/HAD-like"/>
    <property type="match status" value="1"/>
</dbReference>
<dbReference type="RefSeq" id="WP_021710032.1">
    <property type="nucleotide sequence ID" value="NZ_BAOB01000070.1"/>
</dbReference>
<evidence type="ECO:0008006" key="3">
    <source>
        <dbReference type="Google" id="ProtNLM"/>
    </source>
</evidence>
<name>U3ASQ9_9VIBR</name>
<proteinExistence type="predicted"/>
<dbReference type="InterPro" id="IPR023214">
    <property type="entry name" value="HAD_sf"/>
</dbReference>
<dbReference type="EMBL" id="BATL01000040">
    <property type="protein sequence ID" value="GAD76282.1"/>
    <property type="molecule type" value="Genomic_DNA"/>
</dbReference>
<dbReference type="OrthoDB" id="8746852at2"/>
<sequence length="277" mass="31709">MGTRQEKVETREAKVETREDKVEMRQSTVEVLLFTDIDDCFMATRRKFADNTPLTVASLDIHGEPRSYISDKQQALLDIFSKSGARIIPVTGRSHRTLQRIQVDALLNSWKIVSHGALIIEPNGEKSQEWLDYLNHEFPLSSWSKKLAILNHQISDVLDSQQHQAKCHIVSEDDLDCYVCIKCSEDIDYQQVFDSVLSASYLDLDEIKIHINGRNMALLPPYTQKQLAVEFLNHRLNKDDQALTLSMGDSLSDIPFMKHTDFLFIPAKSQISETLSW</sequence>
<organism evidence="1 2">
    <name type="scientific">Vibrio azureus NBRC 104587</name>
    <dbReference type="NCBI Taxonomy" id="1219077"/>
    <lineage>
        <taxon>Bacteria</taxon>
        <taxon>Pseudomonadati</taxon>
        <taxon>Pseudomonadota</taxon>
        <taxon>Gammaproteobacteria</taxon>
        <taxon>Vibrionales</taxon>
        <taxon>Vibrionaceae</taxon>
        <taxon>Vibrio</taxon>
    </lineage>
</organism>
<dbReference type="eggNOG" id="COG0561">
    <property type="taxonomic scope" value="Bacteria"/>
</dbReference>
<dbReference type="InterPro" id="IPR024197">
    <property type="entry name" value="TPP-like"/>
</dbReference>
<dbReference type="InterPro" id="IPR036412">
    <property type="entry name" value="HAD-like_sf"/>
</dbReference>
<dbReference type="STRING" id="1219077.VAZ01S_040_00360"/>
<evidence type="ECO:0000313" key="1">
    <source>
        <dbReference type="EMBL" id="GAD76282.1"/>
    </source>
</evidence>